<proteinExistence type="predicted"/>
<name>A0ABQ3HSQ9_9ACTN</name>
<keyword evidence="1" id="KW-0812">Transmembrane</keyword>
<gene>
    <name evidence="2" type="ORF">GCM10011376_37940</name>
</gene>
<evidence type="ECO:0008006" key="4">
    <source>
        <dbReference type="Google" id="ProtNLM"/>
    </source>
</evidence>
<dbReference type="Proteomes" id="UP000597341">
    <property type="component" value="Unassembled WGS sequence"/>
</dbReference>
<dbReference type="Gene3D" id="3.30.2010.10">
    <property type="entry name" value="Metalloproteases ('zincins'), catalytic domain"/>
    <property type="match status" value="1"/>
</dbReference>
<evidence type="ECO:0000256" key="1">
    <source>
        <dbReference type="SAM" id="Phobius"/>
    </source>
</evidence>
<feature type="transmembrane region" description="Helical" evidence="1">
    <location>
        <begin position="294"/>
        <end position="316"/>
    </location>
</feature>
<keyword evidence="1" id="KW-1133">Transmembrane helix</keyword>
<keyword evidence="1" id="KW-0472">Membrane</keyword>
<dbReference type="EMBL" id="BNAD01000019">
    <property type="protein sequence ID" value="GHE19184.1"/>
    <property type="molecule type" value="Genomic_DNA"/>
</dbReference>
<evidence type="ECO:0000313" key="2">
    <source>
        <dbReference type="EMBL" id="GHE19184.1"/>
    </source>
</evidence>
<organism evidence="2 3">
    <name type="scientific">Nocardioides flavus</name>
    <name type="common">ex Wang et al. 2016</name>
    <dbReference type="NCBI Taxonomy" id="2058780"/>
    <lineage>
        <taxon>Bacteria</taxon>
        <taxon>Bacillati</taxon>
        <taxon>Actinomycetota</taxon>
        <taxon>Actinomycetes</taxon>
        <taxon>Propionibacteriales</taxon>
        <taxon>Nocardioidaceae</taxon>
        <taxon>Nocardioides</taxon>
    </lineage>
</organism>
<dbReference type="CDD" id="cd07326">
    <property type="entry name" value="M56_BlaR1_MecR1_like"/>
    <property type="match status" value="1"/>
</dbReference>
<keyword evidence="3" id="KW-1185">Reference proteome</keyword>
<protein>
    <recommendedName>
        <fullName evidence="4">Peptidase family M48</fullName>
    </recommendedName>
</protein>
<comment type="caution">
    <text evidence="2">The sequence shown here is derived from an EMBL/GenBank/DDBJ whole genome shotgun (WGS) entry which is preliminary data.</text>
</comment>
<reference evidence="3" key="1">
    <citation type="journal article" date="2019" name="Int. J. Syst. Evol. Microbiol.">
        <title>The Global Catalogue of Microorganisms (GCM) 10K type strain sequencing project: providing services to taxonomists for standard genome sequencing and annotation.</title>
        <authorList>
            <consortium name="The Broad Institute Genomics Platform"/>
            <consortium name="The Broad Institute Genome Sequencing Center for Infectious Disease"/>
            <person name="Wu L."/>
            <person name="Ma J."/>
        </authorList>
    </citation>
    <scope>NUCLEOTIDE SEQUENCE [LARGE SCALE GENOMIC DNA]</scope>
    <source>
        <strain evidence="3">CGMCC 1.12791</strain>
    </source>
</reference>
<feature type="transmembrane region" description="Helical" evidence="1">
    <location>
        <begin position="38"/>
        <end position="60"/>
    </location>
</feature>
<evidence type="ECO:0000313" key="3">
    <source>
        <dbReference type="Proteomes" id="UP000597341"/>
    </source>
</evidence>
<dbReference type="RefSeq" id="WP_191281061.1">
    <property type="nucleotide sequence ID" value="NZ_BNAD01000019.1"/>
</dbReference>
<sequence length="322" mass="33990">MSLVIAAALLVLLLAAGLGGDRFLASVEWAVRHPGLALRAWMGLALTCYLAVPAALLVLAHDVLERALMWALHADKEQLHSQYASGAVSVAWNGTALVAVGLATVVMGVVVTEQARVVRDRRALRGAPTAREIDHAGCSGAPLLVVPGPRPAAWCCPGRYRAVYVTESAATSLPGAALDALIAHESAHLERRHHRYIFGADVAGRLAVRVGLLRNMRAQVRLLVELEADDVAVGRHGRKAVMRALLAVSSPGGSVPVPRGAILLMAGSVGPRVHRLVFDPLVGERQLAWWQRQLAQSLVVTMAASPVVALLLPGLLVAGTAH</sequence>
<accession>A0ABQ3HSQ9</accession>